<protein>
    <recommendedName>
        <fullName evidence="4">Lipoxygenase domain-containing protein</fullName>
    </recommendedName>
</protein>
<dbReference type="Gene3D" id="1.20.245.10">
    <property type="entry name" value="Lipoxygenase-1, Domain 5"/>
    <property type="match status" value="1"/>
</dbReference>
<evidence type="ECO:0000256" key="1">
    <source>
        <dbReference type="ARBA" id="ARBA00022723"/>
    </source>
</evidence>
<dbReference type="Proteomes" id="UP000261340">
    <property type="component" value="Unplaced"/>
</dbReference>
<dbReference type="STRING" id="61819.ENSACIP00000026213"/>
<evidence type="ECO:0000259" key="4">
    <source>
        <dbReference type="PROSITE" id="PS51393"/>
    </source>
</evidence>
<dbReference type="Pfam" id="PF00305">
    <property type="entry name" value="Lipoxygenase"/>
    <property type="match status" value="1"/>
</dbReference>
<dbReference type="InterPro" id="IPR000907">
    <property type="entry name" value="LipOase"/>
</dbReference>
<dbReference type="GO" id="GO:0046872">
    <property type="term" value="F:metal ion binding"/>
    <property type="evidence" value="ECO:0007669"/>
    <property type="project" value="UniProtKB-KW"/>
</dbReference>
<dbReference type="PANTHER" id="PTHR11771">
    <property type="entry name" value="LIPOXYGENASE"/>
    <property type="match status" value="1"/>
</dbReference>
<keyword evidence="3" id="KW-0560">Oxidoreductase</keyword>
<organism evidence="5 6">
    <name type="scientific">Amphilophus citrinellus</name>
    <name type="common">Midas cichlid</name>
    <name type="synonym">Cichlasoma citrinellum</name>
    <dbReference type="NCBI Taxonomy" id="61819"/>
    <lineage>
        <taxon>Eukaryota</taxon>
        <taxon>Metazoa</taxon>
        <taxon>Chordata</taxon>
        <taxon>Craniata</taxon>
        <taxon>Vertebrata</taxon>
        <taxon>Euteleostomi</taxon>
        <taxon>Actinopterygii</taxon>
        <taxon>Neopterygii</taxon>
        <taxon>Teleostei</taxon>
        <taxon>Neoteleostei</taxon>
        <taxon>Acanthomorphata</taxon>
        <taxon>Ovalentaria</taxon>
        <taxon>Cichlomorphae</taxon>
        <taxon>Cichliformes</taxon>
        <taxon>Cichlidae</taxon>
        <taxon>New World cichlids</taxon>
        <taxon>Cichlasomatinae</taxon>
        <taxon>Heroini</taxon>
        <taxon>Amphilophus</taxon>
    </lineage>
</organism>
<reference evidence="5" key="2">
    <citation type="submission" date="2025-09" db="UniProtKB">
        <authorList>
            <consortium name="Ensembl"/>
        </authorList>
    </citation>
    <scope>IDENTIFICATION</scope>
</reference>
<dbReference type="OMA" id="RNSHAWS"/>
<dbReference type="GO" id="GO:0016702">
    <property type="term" value="F:oxidoreductase activity, acting on single donors with incorporation of molecular oxygen, incorporation of two atoms of oxygen"/>
    <property type="evidence" value="ECO:0007669"/>
    <property type="project" value="InterPro"/>
</dbReference>
<dbReference type="PROSITE" id="PS51393">
    <property type="entry name" value="LIPOXYGENASE_3"/>
    <property type="match status" value="1"/>
</dbReference>
<evidence type="ECO:0000256" key="3">
    <source>
        <dbReference type="ARBA" id="ARBA00023002"/>
    </source>
</evidence>
<keyword evidence="6" id="KW-1185">Reference proteome</keyword>
<keyword evidence="1" id="KW-0479">Metal-binding</keyword>
<dbReference type="GO" id="GO:0034440">
    <property type="term" value="P:lipid oxidation"/>
    <property type="evidence" value="ECO:0007669"/>
    <property type="project" value="InterPro"/>
</dbReference>
<name>A0A3Q0SWZ0_AMPCI</name>
<keyword evidence="2" id="KW-0223">Dioxygenase</keyword>
<accession>A0A3Q0SWZ0</accession>
<sequence>MVMFTCSAQHSAINSGQYDFGGWMPNSPPTLERPPPTKKGTTNEKTMLEMFPSVGTTVNAMATVWLLSKQSSDQVLLGQYPEKHFTERFPVLKIKEFQEELRKLSEDIKSRNSGLDLPYTYLDPDVVENSVSI</sequence>
<proteinExistence type="predicted"/>
<dbReference type="InterPro" id="IPR036226">
    <property type="entry name" value="LipOase_C_sf"/>
</dbReference>
<evidence type="ECO:0000313" key="6">
    <source>
        <dbReference type="Proteomes" id="UP000261340"/>
    </source>
</evidence>
<reference evidence="5" key="1">
    <citation type="submission" date="2025-08" db="UniProtKB">
        <authorList>
            <consortium name="Ensembl"/>
        </authorList>
    </citation>
    <scope>IDENTIFICATION</scope>
</reference>
<evidence type="ECO:0000313" key="5">
    <source>
        <dbReference type="Ensembl" id="ENSACIP00000026213.1"/>
    </source>
</evidence>
<dbReference type="AlphaFoldDB" id="A0A3Q0SWZ0"/>
<feature type="domain" description="Lipoxygenase" evidence="4">
    <location>
        <begin position="1"/>
        <end position="133"/>
    </location>
</feature>
<dbReference type="InterPro" id="IPR013819">
    <property type="entry name" value="LipOase_C"/>
</dbReference>
<dbReference type="GeneTree" id="ENSGT00940000166257"/>
<dbReference type="SUPFAM" id="SSF48484">
    <property type="entry name" value="Lipoxigenase"/>
    <property type="match status" value="1"/>
</dbReference>
<dbReference type="Ensembl" id="ENSACIT00000026902.1">
    <property type="protein sequence ID" value="ENSACIP00000026213.1"/>
    <property type="gene ID" value="ENSACIG00000020317.1"/>
</dbReference>
<evidence type="ECO:0000256" key="2">
    <source>
        <dbReference type="ARBA" id="ARBA00022964"/>
    </source>
</evidence>